<dbReference type="SUPFAM" id="SSF159888">
    <property type="entry name" value="YdhG-like"/>
    <property type="match status" value="1"/>
</dbReference>
<gene>
    <name evidence="2" type="ORF">OKW52_16655</name>
</gene>
<dbReference type="InterPro" id="IPR014922">
    <property type="entry name" value="YdhG-like"/>
</dbReference>
<proteinExistence type="predicted"/>
<protein>
    <submittedName>
        <fullName evidence="2">DUF1801 domain-containing protein</fullName>
    </submittedName>
</protein>
<comment type="caution">
    <text evidence="2">The sequence shown here is derived from an EMBL/GenBank/DDBJ whole genome shotgun (WGS) entry which is preliminary data.</text>
</comment>
<dbReference type="RefSeq" id="WP_264506713.1">
    <property type="nucleotide sequence ID" value="NZ_JAPDFL010000001.1"/>
</dbReference>
<dbReference type="EMBL" id="JAPDFL010000001">
    <property type="protein sequence ID" value="MCW1933842.1"/>
    <property type="molecule type" value="Genomic_DNA"/>
</dbReference>
<evidence type="ECO:0000259" key="1">
    <source>
        <dbReference type="Pfam" id="PF08818"/>
    </source>
</evidence>
<keyword evidence="3" id="KW-1185">Reference proteome</keyword>
<dbReference type="Pfam" id="PF08818">
    <property type="entry name" value="DUF1801"/>
    <property type="match status" value="1"/>
</dbReference>
<sequence length="133" mass="14327">MSIPAPPDAVAAAFERLPHALHARLQSVRALIFAVAQEAAVGPLTETLKWGEPAYLTPGRTGTTLRMGVSRSAPDQVALFVPCQTTLIDGFRDHFADTFAYEGKRALILHPGPIPEAALAQCIRAALTYHRRG</sequence>
<evidence type="ECO:0000313" key="3">
    <source>
        <dbReference type="Proteomes" id="UP001208938"/>
    </source>
</evidence>
<name>A0ABT3H228_9RHOB</name>
<feature type="domain" description="YdhG-like" evidence="1">
    <location>
        <begin position="23"/>
        <end position="127"/>
    </location>
</feature>
<accession>A0ABT3H228</accession>
<evidence type="ECO:0000313" key="2">
    <source>
        <dbReference type="EMBL" id="MCW1933842.1"/>
    </source>
</evidence>
<reference evidence="2 3" key="1">
    <citation type="submission" date="2022-10" db="EMBL/GenBank/DDBJ databases">
        <title>Pararhodobacter sp. nov., isolated from marine algae.</title>
        <authorList>
            <person name="Choi B.J."/>
            <person name="Kim J.M."/>
            <person name="Lee J.K."/>
            <person name="Choi D.G."/>
            <person name="Jeon C.O."/>
        </authorList>
    </citation>
    <scope>NUCLEOTIDE SEQUENCE [LARGE SCALE GENOMIC DNA]</scope>
    <source>
        <strain evidence="2 3">ZQ420</strain>
    </source>
</reference>
<dbReference type="Proteomes" id="UP001208938">
    <property type="component" value="Unassembled WGS sequence"/>
</dbReference>
<organism evidence="2 3">
    <name type="scientific">Pararhodobacter zhoushanensis</name>
    <dbReference type="NCBI Taxonomy" id="2479545"/>
    <lineage>
        <taxon>Bacteria</taxon>
        <taxon>Pseudomonadati</taxon>
        <taxon>Pseudomonadota</taxon>
        <taxon>Alphaproteobacteria</taxon>
        <taxon>Rhodobacterales</taxon>
        <taxon>Paracoccaceae</taxon>
        <taxon>Pararhodobacter</taxon>
    </lineage>
</organism>